<reference evidence="2 3" key="1">
    <citation type="journal article" date="2019" name="Int. J. Syst. Evol. Microbiol.">
        <title>The Global Catalogue of Microorganisms (GCM) 10K type strain sequencing project: providing services to taxonomists for standard genome sequencing and annotation.</title>
        <authorList>
            <consortium name="The Broad Institute Genomics Platform"/>
            <consortium name="The Broad Institute Genome Sequencing Center for Infectious Disease"/>
            <person name="Wu L."/>
            <person name="Ma J."/>
        </authorList>
    </citation>
    <scope>NUCLEOTIDE SEQUENCE [LARGE SCALE GENOMIC DNA]</scope>
    <source>
        <strain evidence="2 3">PSR21</strain>
    </source>
</reference>
<sequence length="117" mass="12510">MCGQFEHVVGLPPPDDRSGYLLAVLESLYLPLDGGVDRPPLLGGETVVVLDVPLVPRKLLLGAIEGVGVVRVVQREPGTRTGEENADGEEEEGEPTRSSGDCRGAPSTTVPQKPWRR</sequence>
<dbReference type="AlphaFoldDB" id="A0ABD6A782"/>
<accession>A0ABD6A782</accession>
<dbReference type="GeneID" id="79314799"/>
<protein>
    <submittedName>
        <fullName evidence="2">Uncharacterized protein</fullName>
    </submittedName>
</protein>
<dbReference type="RefSeq" id="WP_276305224.1">
    <property type="nucleotide sequence ID" value="NZ_CP119992.1"/>
</dbReference>
<proteinExistence type="predicted"/>
<name>A0ABD6A782_9EURY</name>
<evidence type="ECO:0000313" key="3">
    <source>
        <dbReference type="Proteomes" id="UP001596547"/>
    </source>
</evidence>
<evidence type="ECO:0000256" key="1">
    <source>
        <dbReference type="SAM" id="MobiDB-lite"/>
    </source>
</evidence>
<feature type="compositionally biased region" description="Acidic residues" evidence="1">
    <location>
        <begin position="84"/>
        <end position="93"/>
    </location>
</feature>
<dbReference type="Proteomes" id="UP001596547">
    <property type="component" value="Unassembled WGS sequence"/>
</dbReference>
<gene>
    <name evidence="2" type="ORF">ACFQPE_03305</name>
</gene>
<evidence type="ECO:0000313" key="2">
    <source>
        <dbReference type="EMBL" id="MFC7315823.1"/>
    </source>
</evidence>
<feature type="region of interest" description="Disordered" evidence="1">
    <location>
        <begin position="75"/>
        <end position="117"/>
    </location>
</feature>
<comment type="caution">
    <text evidence="2">The sequence shown here is derived from an EMBL/GenBank/DDBJ whole genome shotgun (WGS) entry which is preliminary data.</text>
</comment>
<keyword evidence="3" id="KW-1185">Reference proteome</keyword>
<dbReference type="EMBL" id="JBHTBF010000001">
    <property type="protein sequence ID" value="MFC7315823.1"/>
    <property type="molecule type" value="Genomic_DNA"/>
</dbReference>
<organism evidence="2 3">
    <name type="scientific">Halomarina halobia</name>
    <dbReference type="NCBI Taxonomy" id="3033386"/>
    <lineage>
        <taxon>Archaea</taxon>
        <taxon>Methanobacteriati</taxon>
        <taxon>Methanobacteriota</taxon>
        <taxon>Stenosarchaea group</taxon>
        <taxon>Halobacteria</taxon>
        <taxon>Halobacteriales</taxon>
        <taxon>Natronomonadaceae</taxon>
        <taxon>Halomarina</taxon>
    </lineage>
</organism>